<evidence type="ECO:0000313" key="2">
    <source>
        <dbReference type="Proteomes" id="UP000192907"/>
    </source>
</evidence>
<dbReference type="Proteomes" id="UP000192907">
    <property type="component" value="Unassembled WGS sequence"/>
</dbReference>
<reference evidence="2" key="1">
    <citation type="submission" date="2017-04" db="EMBL/GenBank/DDBJ databases">
        <authorList>
            <person name="Varghese N."/>
            <person name="Submissions S."/>
        </authorList>
    </citation>
    <scope>NUCLEOTIDE SEQUENCE [LARGE SCALE GENOMIC DNA]</scope>
    <source>
        <strain evidence="2">RKEM611</strain>
    </source>
</reference>
<gene>
    <name evidence="1" type="ORF">SAMN06296036_10464</name>
</gene>
<name>A0A1Y6BD58_9BACT</name>
<proteinExistence type="predicted"/>
<keyword evidence="2" id="KW-1185">Reference proteome</keyword>
<accession>A0A1Y6BD58</accession>
<dbReference type="AlphaFoldDB" id="A0A1Y6BD58"/>
<sequence>MIKELWDRIRGQNQGLTIKINEHLSAIAQESEGHYSICYLFIGVHGNTLIGLPPRPGSFRQFFIDRGGVKQVFPFRTSHHLSSAAEEIFRTFGCRFIFTSHAGPWSVPWLSLDETFQHGFHVTTQTDDEGETSWLVKTRGQSFLVGSYKQTHSDESTELRLRNQWSVPPLPSDLLDRRLSTSSLAERQELIDLLCSQKILLHQSPHVPLIALFDDIEFEASDYEVISPKARMQLDQALTELGAIRFRNRFYRWRQWELEISRPPRSLASPPLANIETKHQKLIFVTPTQFFIYVMESFDLSHRDKKEITLALVAALPVNLRKLARLLPDVWRDEVFLMQLKRTQKASIEHFKSRRPRGIIGHPNREKPRD</sequence>
<organism evidence="1 2">
    <name type="scientific">Pseudobacteriovorax antillogorgiicola</name>
    <dbReference type="NCBI Taxonomy" id="1513793"/>
    <lineage>
        <taxon>Bacteria</taxon>
        <taxon>Pseudomonadati</taxon>
        <taxon>Bdellovibrionota</taxon>
        <taxon>Oligoflexia</taxon>
        <taxon>Oligoflexales</taxon>
        <taxon>Pseudobacteriovoracaceae</taxon>
        <taxon>Pseudobacteriovorax</taxon>
    </lineage>
</organism>
<evidence type="ECO:0000313" key="1">
    <source>
        <dbReference type="EMBL" id="SMF05345.1"/>
    </source>
</evidence>
<dbReference type="EMBL" id="FWZT01000004">
    <property type="protein sequence ID" value="SMF05345.1"/>
    <property type="molecule type" value="Genomic_DNA"/>
</dbReference>
<dbReference type="RefSeq" id="WP_132316935.1">
    <property type="nucleotide sequence ID" value="NZ_FWZT01000004.1"/>
</dbReference>
<protein>
    <submittedName>
        <fullName evidence="1">Uncharacterized protein</fullName>
    </submittedName>
</protein>